<evidence type="ECO:0000313" key="1">
    <source>
        <dbReference type="EMBL" id="KAK7508433.1"/>
    </source>
</evidence>
<gene>
    <name evidence="1" type="ORF">BaRGS_00000672</name>
</gene>
<protein>
    <submittedName>
        <fullName evidence="1">Uncharacterized protein</fullName>
    </submittedName>
</protein>
<sequence>MQATEAISRKFSAGLFKTTTSKDRICQQNRDNDDTGAVFVTDMNANTVRSKACATISTPCANVKTFDGWRKDLDECTVQPEAVINR</sequence>
<reference evidence="1 2" key="1">
    <citation type="journal article" date="2023" name="Sci. Data">
        <title>Genome assembly of the Korean intertidal mud-creeper Batillaria attramentaria.</title>
        <authorList>
            <person name="Patra A.K."/>
            <person name="Ho P.T."/>
            <person name="Jun S."/>
            <person name="Lee S.J."/>
            <person name="Kim Y."/>
            <person name="Won Y.J."/>
        </authorList>
    </citation>
    <scope>NUCLEOTIDE SEQUENCE [LARGE SCALE GENOMIC DNA]</scope>
    <source>
        <strain evidence="1">Wonlab-2016</strain>
    </source>
</reference>
<keyword evidence="2" id="KW-1185">Reference proteome</keyword>
<dbReference type="EMBL" id="JACVVK020000002">
    <property type="protein sequence ID" value="KAK7508433.1"/>
    <property type="molecule type" value="Genomic_DNA"/>
</dbReference>
<organism evidence="1 2">
    <name type="scientific">Batillaria attramentaria</name>
    <dbReference type="NCBI Taxonomy" id="370345"/>
    <lineage>
        <taxon>Eukaryota</taxon>
        <taxon>Metazoa</taxon>
        <taxon>Spiralia</taxon>
        <taxon>Lophotrochozoa</taxon>
        <taxon>Mollusca</taxon>
        <taxon>Gastropoda</taxon>
        <taxon>Caenogastropoda</taxon>
        <taxon>Sorbeoconcha</taxon>
        <taxon>Cerithioidea</taxon>
        <taxon>Batillariidae</taxon>
        <taxon>Batillaria</taxon>
    </lineage>
</organism>
<evidence type="ECO:0000313" key="2">
    <source>
        <dbReference type="Proteomes" id="UP001519460"/>
    </source>
</evidence>
<comment type="caution">
    <text evidence="1">The sequence shown here is derived from an EMBL/GenBank/DDBJ whole genome shotgun (WGS) entry which is preliminary data.</text>
</comment>
<name>A0ABD0M9A7_9CAEN</name>
<proteinExistence type="predicted"/>
<dbReference type="Proteomes" id="UP001519460">
    <property type="component" value="Unassembled WGS sequence"/>
</dbReference>
<accession>A0ABD0M9A7</accession>
<dbReference type="AlphaFoldDB" id="A0ABD0M9A7"/>